<dbReference type="PANTHER" id="PTHR12243:SF69">
    <property type="entry name" value="SI:CH73-59F11.3"/>
    <property type="match status" value="1"/>
</dbReference>
<accession>A0AAV1LB65</accession>
<evidence type="ECO:0008006" key="6">
    <source>
        <dbReference type="Google" id="ProtNLM"/>
    </source>
</evidence>
<keyword evidence="5" id="KW-1185">Reference proteome</keyword>
<organism evidence="4 5">
    <name type="scientific">Parnassius mnemosyne</name>
    <name type="common">clouded apollo</name>
    <dbReference type="NCBI Taxonomy" id="213953"/>
    <lineage>
        <taxon>Eukaryota</taxon>
        <taxon>Metazoa</taxon>
        <taxon>Ecdysozoa</taxon>
        <taxon>Arthropoda</taxon>
        <taxon>Hexapoda</taxon>
        <taxon>Insecta</taxon>
        <taxon>Pterygota</taxon>
        <taxon>Neoptera</taxon>
        <taxon>Endopterygota</taxon>
        <taxon>Lepidoptera</taxon>
        <taxon>Glossata</taxon>
        <taxon>Ditrysia</taxon>
        <taxon>Papilionoidea</taxon>
        <taxon>Papilionidae</taxon>
        <taxon>Parnassiinae</taxon>
        <taxon>Parnassini</taxon>
        <taxon>Parnassius</taxon>
        <taxon>Driopa</taxon>
    </lineage>
</organism>
<dbReference type="InterPro" id="IPR006578">
    <property type="entry name" value="MADF-dom"/>
</dbReference>
<reference evidence="4 5" key="1">
    <citation type="submission" date="2023-11" db="EMBL/GenBank/DDBJ databases">
        <authorList>
            <person name="Hedman E."/>
            <person name="Englund M."/>
            <person name="Stromberg M."/>
            <person name="Nyberg Akerstrom W."/>
            <person name="Nylinder S."/>
            <person name="Jareborg N."/>
            <person name="Kallberg Y."/>
            <person name="Kronander E."/>
        </authorList>
    </citation>
    <scope>NUCLEOTIDE SEQUENCE [LARGE SCALE GENOMIC DNA]</scope>
</reference>
<dbReference type="Pfam" id="PF02944">
    <property type="entry name" value="BESS"/>
    <property type="match status" value="1"/>
</dbReference>
<sequence>MEIEHFDTDLFIDEIQKRPAIWDMQSPDYKNKILKKRNWEEIVKIFSDCEDNLEKKKLLGGTLMKKWKSIQNNYLRESKRQKKLPSGSGSSKHTPYVYYRKLQFLANSTAYNDTESNYQSSGTTGSDVDNIIDNADLMPPPKDQMEGPRKRQKINAVDKQIVDILQKSLNAREQNEMGRLTKEDDDKLFCLSLYSELKKVPENRRLTTKIELLNVIKEAQNYHISIITTRN</sequence>
<dbReference type="AlphaFoldDB" id="A0AAV1LB65"/>
<evidence type="ECO:0000259" key="2">
    <source>
        <dbReference type="PROSITE" id="PS51029"/>
    </source>
</evidence>
<name>A0AAV1LB65_9NEOP</name>
<dbReference type="Proteomes" id="UP001314205">
    <property type="component" value="Unassembled WGS sequence"/>
</dbReference>
<dbReference type="InterPro" id="IPR004210">
    <property type="entry name" value="BESS_motif"/>
</dbReference>
<feature type="domain" description="MADF" evidence="2">
    <location>
        <begin position="10"/>
        <end position="110"/>
    </location>
</feature>
<dbReference type="InterPro" id="IPR039353">
    <property type="entry name" value="TF_Adf1"/>
</dbReference>
<dbReference type="GO" id="GO:0005667">
    <property type="term" value="C:transcription regulator complex"/>
    <property type="evidence" value="ECO:0007669"/>
    <property type="project" value="TreeGrafter"/>
</dbReference>
<proteinExistence type="predicted"/>
<dbReference type="PROSITE" id="PS51029">
    <property type="entry name" value="MADF"/>
    <property type="match status" value="1"/>
</dbReference>
<feature type="domain" description="BESS" evidence="3">
    <location>
        <begin position="183"/>
        <end position="222"/>
    </location>
</feature>
<dbReference type="Pfam" id="PF10545">
    <property type="entry name" value="MADF_DNA_bdg"/>
    <property type="match status" value="1"/>
</dbReference>
<dbReference type="SMART" id="SM00595">
    <property type="entry name" value="MADF"/>
    <property type="match status" value="1"/>
</dbReference>
<evidence type="ECO:0000259" key="3">
    <source>
        <dbReference type="PROSITE" id="PS51031"/>
    </source>
</evidence>
<dbReference type="EMBL" id="CAVLGL010000087">
    <property type="protein sequence ID" value="CAK1592158.1"/>
    <property type="molecule type" value="Genomic_DNA"/>
</dbReference>
<protein>
    <recommendedName>
        <fullName evidence="6">MADF domain-containing protein</fullName>
    </recommendedName>
</protein>
<dbReference type="PROSITE" id="PS51031">
    <property type="entry name" value="BESS"/>
    <property type="match status" value="1"/>
</dbReference>
<comment type="subcellular location">
    <subcellularLocation>
        <location evidence="1">Nucleus</location>
    </subcellularLocation>
</comment>
<evidence type="ECO:0000313" key="4">
    <source>
        <dbReference type="EMBL" id="CAK1592158.1"/>
    </source>
</evidence>
<dbReference type="PANTHER" id="PTHR12243">
    <property type="entry name" value="MADF DOMAIN TRANSCRIPTION FACTOR"/>
    <property type="match status" value="1"/>
</dbReference>
<gene>
    <name evidence="4" type="ORF">PARMNEM_LOCUS12191</name>
</gene>
<dbReference type="GO" id="GO:0003677">
    <property type="term" value="F:DNA binding"/>
    <property type="evidence" value="ECO:0007669"/>
    <property type="project" value="InterPro"/>
</dbReference>
<evidence type="ECO:0000256" key="1">
    <source>
        <dbReference type="PROSITE-ProRule" id="PRU00371"/>
    </source>
</evidence>
<dbReference type="GO" id="GO:0006357">
    <property type="term" value="P:regulation of transcription by RNA polymerase II"/>
    <property type="evidence" value="ECO:0007669"/>
    <property type="project" value="TreeGrafter"/>
</dbReference>
<dbReference type="GO" id="GO:0005634">
    <property type="term" value="C:nucleus"/>
    <property type="evidence" value="ECO:0007669"/>
    <property type="project" value="UniProtKB-SubCell"/>
</dbReference>
<keyword evidence="1" id="KW-0539">Nucleus</keyword>
<comment type="caution">
    <text evidence="4">The sequence shown here is derived from an EMBL/GenBank/DDBJ whole genome shotgun (WGS) entry which is preliminary data.</text>
</comment>
<evidence type="ECO:0000313" key="5">
    <source>
        <dbReference type="Proteomes" id="UP001314205"/>
    </source>
</evidence>